<reference evidence="2" key="1">
    <citation type="journal article" date="2015" name="Genome Announc.">
        <title>Draft Genome Sequence of Thiostrepton-Producing Streptomyces azureus ATCC 14921.</title>
        <authorList>
            <person name="Sakihara K."/>
            <person name="Maeda J."/>
            <person name="Tashiro K."/>
            <person name="Fujino Y."/>
            <person name="Kuhara S."/>
            <person name="Ohshima T."/>
            <person name="Ogata S."/>
            <person name="Doi K."/>
        </authorList>
    </citation>
    <scope>NUCLEOTIDE SEQUENCE [LARGE SCALE GENOMIC DNA]</scope>
    <source>
        <strain evidence="2">ATCC14921</strain>
    </source>
</reference>
<feature type="compositionally biased region" description="Polar residues" evidence="1">
    <location>
        <begin position="73"/>
        <end position="82"/>
    </location>
</feature>
<evidence type="ECO:0000313" key="2">
    <source>
        <dbReference type="EMBL" id="GAP51895.1"/>
    </source>
</evidence>
<keyword evidence="3" id="KW-1185">Reference proteome</keyword>
<evidence type="ECO:0000313" key="3">
    <source>
        <dbReference type="Proteomes" id="UP000053859"/>
    </source>
</evidence>
<dbReference type="EMBL" id="DF968392">
    <property type="protein sequence ID" value="GAP51895.1"/>
    <property type="molecule type" value="Genomic_DNA"/>
</dbReference>
<organism evidence="2 3">
    <name type="scientific">Streptomyces azureus</name>
    <dbReference type="NCBI Taxonomy" id="146537"/>
    <lineage>
        <taxon>Bacteria</taxon>
        <taxon>Bacillati</taxon>
        <taxon>Actinomycetota</taxon>
        <taxon>Actinomycetes</taxon>
        <taxon>Kitasatosporales</taxon>
        <taxon>Streptomycetaceae</taxon>
        <taxon>Streptomyces</taxon>
    </lineage>
</organism>
<dbReference type="SUPFAM" id="SSF48371">
    <property type="entry name" value="ARM repeat"/>
    <property type="match status" value="1"/>
</dbReference>
<dbReference type="PANTHER" id="PTHR48125">
    <property type="entry name" value="LP07818P1"/>
    <property type="match status" value="1"/>
</dbReference>
<dbReference type="Proteomes" id="UP000053859">
    <property type="component" value="Unassembled WGS sequence"/>
</dbReference>
<sequence>MSTPAGPAPAPSPAPAPPAAQQAPPPGPAPAPPNGGTPQAAGGADGQAAAAPQADAPQPAPDTFNVGAGASASEATTRTGQGSLRAGLLREAWTHIGGDHVQGDKIVIHAAGERGVVLRTLAAAMVEAVRYAFQPPPRWEDIQADAWQRRSVVLRGPGGAGKTAAAVRLLLAAGAKAWYLLDSVAELTRLTELRQLGSGAGLVLDCPRDLGELRGSHLAGLEDLLERADARLVLIAGPDAELDRTVGEYVQRVARPDALDTVLAAHLAQRLGEDDAERALATAGVADLAAELLDAGAACRDAARLAEVLAHEYGAGALDLDRIRTRMDQTGGESPEEWFEGLGDTVLRTQAIALAVLGGLPQEDVALAASSLLDRFRGERGVLSASVEQGPVPLRQDPFARSRRLFAEKLRARTVSAVTRGSYGRLPCTVAEYRNPGYPPRIIRHAWSEYHIQHELVGWLAELVDSPSQQVRSFAGTALGLIATESFDHIATQVFPGWIRDEDSGYLRREAIAYALRVCAREPALRPGVHALVDGWYLSGTWQFQAAAARAYGLCLGGADLDTAVHALTRLGTVDHIRVAVAIGDACADLVEEDVAGHAPVVLRAVAEMVHEPSSRACGHLVFLILADALVAEEPDAVGTPPRSRPTLLQLAARSAPGSELRRLLGYLWSEVIRGELFADQAAGVLEGWAAQAETDPLLLDDLVRVLVEDVAEPSPRAALLLQRYTSRWTERDRFRPLPRSAAVLGSALRRTATAGSAHPGGAR</sequence>
<proteinExistence type="predicted"/>
<dbReference type="AlphaFoldDB" id="A0A0K8PVE8"/>
<protein>
    <submittedName>
        <fullName evidence="2">Uncharacterized protein</fullName>
    </submittedName>
</protein>
<feature type="compositionally biased region" description="Low complexity" evidence="1">
    <location>
        <begin position="36"/>
        <end position="57"/>
    </location>
</feature>
<dbReference type="RefSeq" id="WP_059422713.1">
    <property type="nucleotide sequence ID" value="NZ_DF968392.1"/>
</dbReference>
<name>A0A0K8PVE8_STRAJ</name>
<dbReference type="OrthoDB" id="3279450at2"/>
<feature type="compositionally biased region" description="Pro residues" evidence="1">
    <location>
        <begin position="1"/>
        <end position="35"/>
    </location>
</feature>
<dbReference type="PANTHER" id="PTHR48125:SF10">
    <property type="entry name" value="OS12G0136300 PROTEIN"/>
    <property type="match status" value="1"/>
</dbReference>
<evidence type="ECO:0000256" key="1">
    <source>
        <dbReference type="SAM" id="MobiDB-lite"/>
    </source>
</evidence>
<accession>A0A0K8PVE8</accession>
<dbReference type="InterPro" id="IPR016024">
    <property type="entry name" value="ARM-type_fold"/>
</dbReference>
<gene>
    <name evidence="2" type="ORF">SAZU_6768</name>
</gene>
<dbReference type="PATRIC" id="fig|146537.3.peg.7117"/>
<feature type="region of interest" description="Disordered" evidence="1">
    <location>
        <begin position="1"/>
        <end position="82"/>
    </location>
</feature>